<comment type="subcellular location">
    <subcellularLocation>
        <location evidence="1">Cell outer membrane</location>
    </subcellularLocation>
</comment>
<name>A0A918RPY2_9GAMM</name>
<keyword evidence="6" id="KW-0675">Receptor</keyword>
<dbReference type="InterPro" id="IPR010104">
    <property type="entry name" value="TonB_rcpt_bac"/>
</dbReference>
<reference evidence="6" key="1">
    <citation type="journal article" date="2014" name="Int. J. Syst. Evol. Microbiol.">
        <title>Complete genome sequence of Corynebacterium casei LMG S-19264T (=DSM 44701T), isolated from a smear-ripened cheese.</title>
        <authorList>
            <consortium name="US DOE Joint Genome Institute (JGI-PGF)"/>
            <person name="Walter F."/>
            <person name="Albersmeier A."/>
            <person name="Kalinowski J."/>
            <person name="Ruckert C."/>
        </authorList>
    </citation>
    <scope>NUCLEOTIDE SEQUENCE</scope>
    <source>
        <strain evidence="6">KCTC 12711</strain>
    </source>
</reference>
<dbReference type="InterPro" id="IPR041700">
    <property type="entry name" value="OMP_b-brl_3"/>
</dbReference>
<keyword evidence="3" id="KW-0998">Cell outer membrane</keyword>
<dbReference type="AlphaFoldDB" id="A0A918RPY2"/>
<evidence type="ECO:0000256" key="2">
    <source>
        <dbReference type="ARBA" id="ARBA00023136"/>
    </source>
</evidence>
<feature type="domain" description="TonB-dependent receptor plug" evidence="4">
    <location>
        <begin position="32"/>
        <end position="131"/>
    </location>
</feature>
<dbReference type="PANTHER" id="PTHR40980">
    <property type="entry name" value="PLUG DOMAIN-CONTAINING PROTEIN"/>
    <property type="match status" value="1"/>
</dbReference>
<dbReference type="Gene3D" id="2.170.130.10">
    <property type="entry name" value="TonB-dependent receptor, plug domain"/>
    <property type="match status" value="1"/>
</dbReference>
<organism evidence="6 7">
    <name type="scientific">Arenicella chitinivorans</name>
    <dbReference type="NCBI Taxonomy" id="1329800"/>
    <lineage>
        <taxon>Bacteria</taxon>
        <taxon>Pseudomonadati</taxon>
        <taxon>Pseudomonadota</taxon>
        <taxon>Gammaproteobacteria</taxon>
        <taxon>Arenicellales</taxon>
        <taxon>Arenicellaceae</taxon>
        <taxon>Arenicella</taxon>
    </lineage>
</organism>
<evidence type="ECO:0000256" key="1">
    <source>
        <dbReference type="ARBA" id="ARBA00004442"/>
    </source>
</evidence>
<dbReference type="Pfam" id="PF14905">
    <property type="entry name" value="OMP_b-brl_3"/>
    <property type="match status" value="1"/>
</dbReference>
<dbReference type="Gene3D" id="2.40.170.20">
    <property type="entry name" value="TonB-dependent receptor, beta-barrel domain"/>
    <property type="match status" value="1"/>
</dbReference>
<keyword evidence="7" id="KW-1185">Reference proteome</keyword>
<evidence type="ECO:0000313" key="6">
    <source>
        <dbReference type="EMBL" id="GHA04802.1"/>
    </source>
</evidence>
<dbReference type="GO" id="GO:0009279">
    <property type="term" value="C:cell outer membrane"/>
    <property type="evidence" value="ECO:0007669"/>
    <property type="project" value="UniProtKB-SubCell"/>
</dbReference>
<dbReference type="InterPro" id="IPR012910">
    <property type="entry name" value="Plug_dom"/>
</dbReference>
<dbReference type="Pfam" id="PF07715">
    <property type="entry name" value="Plug"/>
    <property type="match status" value="1"/>
</dbReference>
<dbReference type="EMBL" id="BMXA01000002">
    <property type="protein sequence ID" value="GHA04802.1"/>
    <property type="molecule type" value="Genomic_DNA"/>
</dbReference>
<evidence type="ECO:0000256" key="3">
    <source>
        <dbReference type="ARBA" id="ARBA00023237"/>
    </source>
</evidence>
<keyword evidence="2" id="KW-0472">Membrane</keyword>
<dbReference type="InterPro" id="IPR037066">
    <property type="entry name" value="Plug_dom_sf"/>
</dbReference>
<evidence type="ECO:0000259" key="5">
    <source>
        <dbReference type="Pfam" id="PF14905"/>
    </source>
</evidence>
<feature type="domain" description="Outer membrane protein beta-barrel" evidence="5">
    <location>
        <begin position="511"/>
        <end position="680"/>
    </location>
</feature>
<protein>
    <submittedName>
        <fullName evidence="6">TonB-dependent receptor</fullName>
    </submittedName>
</protein>
<evidence type="ECO:0000259" key="4">
    <source>
        <dbReference type="Pfam" id="PF07715"/>
    </source>
</evidence>
<dbReference type="CDD" id="cd01347">
    <property type="entry name" value="ligand_gated_channel"/>
    <property type="match status" value="1"/>
</dbReference>
<dbReference type="NCBIfam" id="TIGR01782">
    <property type="entry name" value="TonB-Xanth-Caul"/>
    <property type="match status" value="1"/>
</dbReference>
<dbReference type="Proteomes" id="UP000614811">
    <property type="component" value="Unassembled WGS sequence"/>
</dbReference>
<gene>
    <name evidence="6" type="primary">malA</name>
    <name evidence="6" type="ORF">GCM10008090_12840</name>
</gene>
<dbReference type="PANTHER" id="PTHR40980:SF3">
    <property type="entry name" value="TONB-DEPENDENT RECEPTOR-LIKE BETA-BARREL DOMAIN-CONTAINING PROTEIN"/>
    <property type="match status" value="1"/>
</dbReference>
<proteinExistence type="predicted"/>
<sequence length="882" mass="95943">MAQSDDDSVLEEVVVTGYRASIRDSIDQKRFSDVVVESISAEDIGKLPDSSIAESIARLPGLAAQRLDGRASSISVRGFNEDFSTTTFNGREQVSIDDNRGVQFDLYPSEIMSAVTVYKTPTASLVNQGIAGTIDLQTVRPLDRRESVTALNISAEKNSLNNLNADGEDTGYRGTFSYIDQFADDTVGVALALSTFESPNNEERWNAWGYPTDDAGNNVLGGAKPFVRSSNLQRDTFMGVIQYEPTENLSITADALYIDFLDEKILRGIEIPGAIWGGGFGTEFTPGTVENGFVTSGTLSNVMGVVRNDFEQRDATLKNFGLNVELALNESMTLEVDASTSQTERTVWSLESYSGTGRGTGVGATDTLAFTMDGQEGVTFNNQLNYADPALVQLGAALSWGNGSTVPSDGQDGFINIPEVDDELNAFRVDLSKDFNEGFLTKLTFGMNYSDRTKEKRDSGFFLTLNDYPNRTGVPAGYEVAPTSLEFLGLGSMLSYDSFGLYRDGFYTETDESLTSNNRLINTWSVNEKITTAFVRADFATEVAGMPLTGNVGLQYVDTDQTSVGNAVTSDNGFAVAQSREAGANYDHTLPSLNMSLELSDTQKVRLGLARTISRSRMDRMNAGFGYNFDSALNAAGLPPFSAEGGNPELRPNEADQFDLSYEWYFSDEGYVAVAYFYKDLRAWQEQIEIVTDFSGIIPPGAEGLVNNTTGVTRAWVDNTTGSIDGFELTGVLPGNLISETLDGFGLSVSASFLDSELDSAIDGGPIVVPGLSEEIVNATLFYEKNGFSARASVRDREDFLGERFGISFSRQFTTVKGATIWDAQVGYDFGEAGIEALDGLAISFQAQNLTDEPYTTVSGDGFITDFQRYGRTYLINARYRF</sequence>
<dbReference type="InterPro" id="IPR036942">
    <property type="entry name" value="Beta-barrel_TonB_sf"/>
</dbReference>
<comment type="caution">
    <text evidence="6">The sequence shown here is derived from an EMBL/GenBank/DDBJ whole genome shotgun (WGS) entry which is preliminary data.</text>
</comment>
<evidence type="ECO:0000313" key="7">
    <source>
        <dbReference type="Proteomes" id="UP000614811"/>
    </source>
</evidence>
<reference evidence="6" key="2">
    <citation type="submission" date="2020-09" db="EMBL/GenBank/DDBJ databases">
        <authorList>
            <person name="Sun Q."/>
            <person name="Kim S."/>
        </authorList>
    </citation>
    <scope>NUCLEOTIDE SEQUENCE</scope>
    <source>
        <strain evidence="6">KCTC 12711</strain>
    </source>
</reference>
<dbReference type="SUPFAM" id="SSF56935">
    <property type="entry name" value="Porins"/>
    <property type="match status" value="1"/>
</dbReference>
<accession>A0A918RPY2</accession>